<dbReference type="STRING" id="121845.A0A1S4EQ43"/>
<dbReference type="SUPFAM" id="SSF48557">
    <property type="entry name" value="L-aspartase-like"/>
    <property type="match status" value="1"/>
</dbReference>
<accession>A0A1S4EQ43</accession>
<dbReference type="RefSeq" id="XP_017304284.1">
    <property type="nucleotide sequence ID" value="XM_017448795.1"/>
</dbReference>
<sequence>METVIRYITSTSLKELIYVLPDLCDRTESQFIAKHAYKTGITLKEAAVKLGYLTEQEYDQWVKPEKMLGPEYHPYFKPDNNETIFHTEKVISQQILAAKVLPPWSRPSCPQARSIIRGRPSTLRYSARTQFVRSSQPARPKRDLDAKMTPVPPSYFTR</sequence>
<name>A0A1S4EQ43_DIACI</name>
<protein>
    <submittedName>
        <fullName evidence="4">Uncharacterized protein LOC103521173</fullName>
    </submittedName>
</protein>
<keyword evidence="3" id="KW-1185">Reference proteome</keyword>
<organism evidence="3 4">
    <name type="scientific">Diaphorina citri</name>
    <name type="common">Asian citrus psyllid</name>
    <dbReference type="NCBI Taxonomy" id="121845"/>
    <lineage>
        <taxon>Eukaryota</taxon>
        <taxon>Metazoa</taxon>
        <taxon>Ecdysozoa</taxon>
        <taxon>Arthropoda</taxon>
        <taxon>Hexapoda</taxon>
        <taxon>Insecta</taxon>
        <taxon>Pterygota</taxon>
        <taxon>Neoptera</taxon>
        <taxon>Paraneoptera</taxon>
        <taxon>Hemiptera</taxon>
        <taxon>Sternorrhyncha</taxon>
        <taxon>Psylloidea</taxon>
        <taxon>Psyllidae</taxon>
        <taxon>Diaphorininae</taxon>
        <taxon>Diaphorina</taxon>
    </lineage>
</organism>
<dbReference type="Proteomes" id="UP000079169">
    <property type="component" value="Unplaced"/>
</dbReference>
<reference evidence="4" key="1">
    <citation type="submission" date="2025-08" db="UniProtKB">
        <authorList>
            <consortium name="RefSeq"/>
        </authorList>
    </citation>
    <scope>IDENTIFICATION</scope>
</reference>
<dbReference type="Gene3D" id="1.10.40.30">
    <property type="entry name" value="Fumarase/aspartase (C-terminal domain)"/>
    <property type="match status" value="1"/>
</dbReference>
<dbReference type="FunFam" id="1.10.40.30:FF:000002">
    <property type="entry name" value="Fumarate hydratase class II"/>
    <property type="match status" value="1"/>
</dbReference>
<gene>
    <name evidence="4" type="primary">LOC103521173</name>
</gene>
<dbReference type="KEGG" id="dci:103521173"/>
<feature type="region of interest" description="Disordered" evidence="1">
    <location>
        <begin position="130"/>
        <end position="158"/>
    </location>
</feature>
<dbReference type="GO" id="GO:0016829">
    <property type="term" value="F:lyase activity"/>
    <property type="evidence" value="ECO:0007669"/>
    <property type="project" value="InterPro"/>
</dbReference>
<evidence type="ECO:0000313" key="3">
    <source>
        <dbReference type="Proteomes" id="UP000079169"/>
    </source>
</evidence>
<dbReference type="InterPro" id="IPR018951">
    <property type="entry name" value="Fumarase_C_C"/>
</dbReference>
<evidence type="ECO:0000313" key="4">
    <source>
        <dbReference type="RefSeq" id="XP_017304284.1"/>
    </source>
</evidence>
<proteinExistence type="predicted"/>
<evidence type="ECO:0000256" key="1">
    <source>
        <dbReference type="SAM" id="MobiDB-lite"/>
    </source>
</evidence>
<dbReference type="GO" id="GO:0006099">
    <property type="term" value="P:tricarboxylic acid cycle"/>
    <property type="evidence" value="ECO:0007669"/>
    <property type="project" value="InterPro"/>
</dbReference>
<dbReference type="GeneID" id="103521173"/>
<evidence type="ECO:0000259" key="2">
    <source>
        <dbReference type="Pfam" id="PF10415"/>
    </source>
</evidence>
<dbReference type="PaxDb" id="121845-A0A1S4EQ43"/>
<dbReference type="InterPro" id="IPR008948">
    <property type="entry name" value="L-Aspartase-like"/>
</dbReference>
<dbReference type="AlphaFoldDB" id="A0A1S4EQ43"/>
<dbReference type="Pfam" id="PF10415">
    <property type="entry name" value="FumaraseC_C"/>
    <property type="match status" value="1"/>
</dbReference>
<feature type="domain" description="Fumarase C C-terminal" evidence="2">
    <location>
        <begin position="31"/>
        <end position="68"/>
    </location>
</feature>